<protein>
    <submittedName>
        <fullName evidence="2">Maltose operon protein MalM</fullName>
    </submittedName>
</protein>
<dbReference type="InterPro" id="IPR010794">
    <property type="entry name" value="MalM"/>
</dbReference>
<evidence type="ECO:0000313" key="3">
    <source>
        <dbReference type="Proteomes" id="UP001589758"/>
    </source>
</evidence>
<dbReference type="Proteomes" id="UP001589758">
    <property type="component" value="Unassembled WGS sequence"/>
</dbReference>
<sequence>MKMKNAFFKQKKALKIFLAAASISFIAPSYAEANDNIQINYAQDLQSLHWESFIPNVKKELKINELSQQVNLSNVSGKIAALTVPADRGTLDVNISSVIDNNLVFVPNVLVFDENFDLSASFGSEHFKFKPSGLMKSDAIEGHLTLTPAIGQKLIYLLIYTTSEDLKGQTQMLAAAKAYASGTGHAIPNIPDPIAKHSPIGNLIIEVTAQNEKDNNVIVGLPIFNSNNKNSSIDLSHSTKKQAQYNTKRSQPILNETAQYFDNQIKNAVKADDIDKALRLLEEAEKLGSSTARDTFVKSVENK</sequence>
<proteinExistence type="predicted"/>
<feature type="signal peptide" evidence="1">
    <location>
        <begin position="1"/>
        <end position="33"/>
    </location>
</feature>
<keyword evidence="3" id="KW-1185">Reference proteome</keyword>
<dbReference type="Pfam" id="PF07148">
    <property type="entry name" value="MalM"/>
    <property type="match status" value="1"/>
</dbReference>
<comment type="caution">
    <text evidence="2">The sequence shown here is derived from an EMBL/GenBank/DDBJ whole genome shotgun (WGS) entry which is preliminary data.</text>
</comment>
<feature type="chain" id="PRO_5045415814" evidence="1">
    <location>
        <begin position="34"/>
        <end position="303"/>
    </location>
</feature>
<gene>
    <name evidence="2" type="primary">malM</name>
    <name evidence="2" type="ORF">ACFFIT_01330</name>
</gene>
<evidence type="ECO:0000256" key="1">
    <source>
        <dbReference type="SAM" id="SignalP"/>
    </source>
</evidence>
<accession>A0ABV6C9H7</accession>
<reference evidence="2 3" key="1">
    <citation type="submission" date="2024-09" db="EMBL/GenBank/DDBJ databases">
        <authorList>
            <person name="Sun Q."/>
            <person name="Mori K."/>
        </authorList>
    </citation>
    <scope>NUCLEOTIDE SEQUENCE [LARGE SCALE GENOMIC DNA]</scope>
    <source>
        <strain evidence="2 3">CCM 8545</strain>
    </source>
</reference>
<evidence type="ECO:0000313" key="2">
    <source>
        <dbReference type="EMBL" id="MFC0178750.1"/>
    </source>
</evidence>
<dbReference type="RefSeq" id="WP_385875680.1">
    <property type="nucleotide sequence ID" value="NZ_JBHLXE010000014.1"/>
</dbReference>
<dbReference type="NCBIfam" id="NF007855">
    <property type="entry name" value="PRK10564.1"/>
    <property type="match status" value="1"/>
</dbReference>
<name>A0ABV6C9H7_9GAMM</name>
<organism evidence="2 3">
    <name type="scientific">Thorsellia kenyensis</name>
    <dbReference type="NCBI Taxonomy" id="1549888"/>
    <lineage>
        <taxon>Bacteria</taxon>
        <taxon>Pseudomonadati</taxon>
        <taxon>Pseudomonadota</taxon>
        <taxon>Gammaproteobacteria</taxon>
        <taxon>Enterobacterales</taxon>
        <taxon>Thorselliaceae</taxon>
        <taxon>Thorsellia</taxon>
    </lineage>
</organism>
<keyword evidence="1" id="KW-0732">Signal</keyword>
<dbReference type="EMBL" id="JBHLXE010000014">
    <property type="protein sequence ID" value="MFC0178750.1"/>
    <property type="molecule type" value="Genomic_DNA"/>
</dbReference>